<dbReference type="AlphaFoldDB" id="A0AAW2KMR7"/>
<proteinExistence type="predicted"/>
<name>A0AAW2KMR7_SESRA</name>
<keyword evidence="3" id="KW-0862">Zinc</keyword>
<keyword evidence="2" id="KW-0863">Zinc-finger</keyword>
<evidence type="ECO:0000313" key="6">
    <source>
        <dbReference type="EMBL" id="KAL0307255.1"/>
    </source>
</evidence>
<protein>
    <recommendedName>
        <fullName evidence="5">Zinc finger PMZ-type domain-containing protein</fullName>
    </recommendedName>
</protein>
<evidence type="ECO:0000256" key="4">
    <source>
        <dbReference type="SAM" id="MobiDB-lite"/>
    </source>
</evidence>
<dbReference type="SMART" id="SM00575">
    <property type="entry name" value="ZnF_PMZ"/>
    <property type="match status" value="1"/>
</dbReference>
<dbReference type="PANTHER" id="PTHR31973">
    <property type="entry name" value="POLYPROTEIN, PUTATIVE-RELATED"/>
    <property type="match status" value="1"/>
</dbReference>
<reference evidence="6" key="1">
    <citation type="submission" date="2020-06" db="EMBL/GenBank/DDBJ databases">
        <authorList>
            <person name="Li T."/>
            <person name="Hu X."/>
            <person name="Zhang T."/>
            <person name="Song X."/>
            <person name="Zhang H."/>
            <person name="Dai N."/>
            <person name="Sheng W."/>
            <person name="Hou X."/>
            <person name="Wei L."/>
        </authorList>
    </citation>
    <scope>NUCLEOTIDE SEQUENCE</scope>
    <source>
        <strain evidence="6">G02</strain>
        <tissue evidence="6">Leaf</tissue>
    </source>
</reference>
<evidence type="ECO:0000256" key="2">
    <source>
        <dbReference type="ARBA" id="ARBA00022771"/>
    </source>
</evidence>
<sequence>MPIKADDTNYQISCFDGSQHCVDLSARSCSFRKWQLSGIPCKHACSAIYNQKLDPVDFVHACYSVDAYKAVYAPAIKPMSHEGMWSESCIIPPLPPNFGRRAGRPTKARRRELDEPTMKHKKKGKRSEGGKLRRHQKTVSCRKLVVNLVTIQQNIQKGYLCKMTKSSEILDDNVQTLPVVNEPNEGREPKHPNILPPAQLDNEEDATPEGGITQEEIPPPVVAPQRYKTGPSMFQQLAMSNAHLTLQPRVQIRAPPQ</sequence>
<dbReference type="InterPro" id="IPR006564">
    <property type="entry name" value="Znf_PMZ"/>
</dbReference>
<dbReference type="EMBL" id="JACGWJ010000028">
    <property type="protein sequence ID" value="KAL0307255.1"/>
    <property type="molecule type" value="Genomic_DNA"/>
</dbReference>
<dbReference type="GO" id="GO:0008270">
    <property type="term" value="F:zinc ion binding"/>
    <property type="evidence" value="ECO:0007669"/>
    <property type="project" value="UniProtKB-KW"/>
</dbReference>
<organism evidence="6">
    <name type="scientific">Sesamum radiatum</name>
    <name type="common">Black benniseed</name>
    <dbReference type="NCBI Taxonomy" id="300843"/>
    <lineage>
        <taxon>Eukaryota</taxon>
        <taxon>Viridiplantae</taxon>
        <taxon>Streptophyta</taxon>
        <taxon>Embryophyta</taxon>
        <taxon>Tracheophyta</taxon>
        <taxon>Spermatophyta</taxon>
        <taxon>Magnoliopsida</taxon>
        <taxon>eudicotyledons</taxon>
        <taxon>Gunneridae</taxon>
        <taxon>Pentapetalae</taxon>
        <taxon>asterids</taxon>
        <taxon>lamiids</taxon>
        <taxon>Lamiales</taxon>
        <taxon>Pedaliaceae</taxon>
        <taxon>Sesamum</taxon>
    </lineage>
</organism>
<feature type="region of interest" description="Disordered" evidence="4">
    <location>
        <begin position="100"/>
        <end position="136"/>
    </location>
</feature>
<comment type="caution">
    <text evidence="6">The sequence shown here is derived from an EMBL/GenBank/DDBJ whole genome shotgun (WGS) entry which is preliminary data.</text>
</comment>
<evidence type="ECO:0000256" key="3">
    <source>
        <dbReference type="ARBA" id="ARBA00022833"/>
    </source>
</evidence>
<keyword evidence="1" id="KW-0479">Metal-binding</keyword>
<accession>A0AAW2KMR7</accession>
<dbReference type="PANTHER" id="PTHR31973:SF187">
    <property type="entry name" value="MUTATOR TRANSPOSASE MUDRA PROTEIN"/>
    <property type="match status" value="1"/>
</dbReference>
<reference evidence="6" key="2">
    <citation type="journal article" date="2024" name="Plant">
        <title>Genomic evolution and insights into agronomic trait innovations of Sesamum species.</title>
        <authorList>
            <person name="Miao H."/>
            <person name="Wang L."/>
            <person name="Qu L."/>
            <person name="Liu H."/>
            <person name="Sun Y."/>
            <person name="Le M."/>
            <person name="Wang Q."/>
            <person name="Wei S."/>
            <person name="Zheng Y."/>
            <person name="Lin W."/>
            <person name="Duan Y."/>
            <person name="Cao H."/>
            <person name="Xiong S."/>
            <person name="Wang X."/>
            <person name="Wei L."/>
            <person name="Li C."/>
            <person name="Ma Q."/>
            <person name="Ju M."/>
            <person name="Zhao R."/>
            <person name="Li G."/>
            <person name="Mu C."/>
            <person name="Tian Q."/>
            <person name="Mei H."/>
            <person name="Zhang T."/>
            <person name="Gao T."/>
            <person name="Zhang H."/>
        </authorList>
    </citation>
    <scope>NUCLEOTIDE SEQUENCE</scope>
    <source>
        <strain evidence="6">G02</strain>
    </source>
</reference>
<feature type="domain" description="Zinc finger PMZ-type" evidence="5">
    <location>
        <begin position="27"/>
        <end position="54"/>
    </location>
</feature>
<feature type="region of interest" description="Disordered" evidence="4">
    <location>
        <begin position="181"/>
        <end position="227"/>
    </location>
</feature>
<evidence type="ECO:0000256" key="1">
    <source>
        <dbReference type="ARBA" id="ARBA00022723"/>
    </source>
</evidence>
<gene>
    <name evidence="6" type="ORF">Sradi_6142800</name>
</gene>
<dbReference type="InterPro" id="IPR007527">
    <property type="entry name" value="Znf_SWIM"/>
</dbReference>
<feature type="compositionally biased region" description="Basic residues" evidence="4">
    <location>
        <begin position="101"/>
        <end position="110"/>
    </location>
</feature>
<dbReference type="Pfam" id="PF04434">
    <property type="entry name" value="SWIM"/>
    <property type="match status" value="1"/>
</dbReference>
<evidence type="ECO:0000259" key="5">
    <source>
        <dbReference type="SMART" id="SM00575"/>
    </source>
</evidence>